<dbReference type="PROSITE" id="PS50109">
    <property type="entry name" value="HIS_KIN"/>
    <property type="match status" value="1"/>
</dbReference>
<keyword evidence="7" id="KW-0547">Nucleotide-binding</keyword>
<organism evidence="14 15">
    <name type="scientific">Kordia periserrulae</name>
    <dbReference type="NCBI Taxonomy" id="701523"/>
    <lineage>
        <taxon>Bacteria</taxon>
        <taxon>Pseudomonadati</taxon>
        <taxon>Bacteroidota</taxon>
        <taxon>Flavobacteriia</taxon>
        <taxon>Flavobacteriales</taxon>
        <taxon>Flavobacteriaceae</taxon>
        <taxon>Kordia</taxon>
    </lineage>
</organism>
<dbReference type="SMART" id="SM00387">
    <property type="entry name" value="HATPase_c"/>
    <property type="match status" value="1"/>
</dbReference>
<protein>
    <recommendedName>
        <fullName evidence="3">histidine kinase</fullName>
        <ecNumber evidence="3">2.7.13.3</ecNumber>
    </recommendedName>
</protein>
<evidence type="ECO:0000256" key="1">
    <source>
        <dbReference type="ARBA" id="ARBA00000085"/>
    </source>
</evidence>
<evidence type="ECO:0000256" key="11">
    <source>
        <dbReference type="ARBA" id="ARBA00023136"/>
    </source>
</evidence>
<evidence type="ECO:0000313" key="14">
    <source>
        <dbReference type="EMBL" id="PTX63153.1"/>
    </source>
</evidence>
<dbReference type="InterPro" id="IPR005467">
    <property type="entry name" value="His_kinase_dom"/>
</dbReference>
<evidence type="ECO:0000256" key="3">
    <source>
        <dbReference type="ARBA" id="ARBA00012438"/>
    </source>
</evidence>
<comment type="subcellular location">
    <subcellularLocation>
        <location evidence="2">Cell membrane</location>
        <topology evidence="2">Multi-pass membrane protein</topology>
    </subcellularLocation>
</comment>
<comment type="caution">
    <text evidence="14">The sequence shown here is derived from an EMBL/GenBank/DDBJ whole genome shotgun (WGS) entry which is preliminary data.</text>
</comment>
<evidence type="ECO:0000256" key="10">
    <source>
        <dbReference type="ARBA" id="ARBA00023012"/>
    </source>
</evidence>
<evidence type="ECO:0000256" key="2">
    <source>
        <dbReference type="ARBA" id="ARBA00004651"/>
    </source>
</evidence>
<dbReference type="InterPro" id="IPR003594">
    <property type="entry name" value="HATPase_dom"/>
</dbReference>
<keyword evidence="6" id="KW-0808">Transferase</keyword>
<dbReference type="RefSeq" id="WP_108114107.1">
    <property type="nucleotide sequence ID" value="NZ_QBKT01000002.1"/>
</dbReference>
<keyword evidence="8 14" id="KW-0418">Kinase</keyword>
<dbReference type="GO" id="GO:0000160">
    <property type="term" value="P:phosphorelay signal transduction system"/>
    <property type="evidence" value="ECO:0007669"/>
    <property type="project" value="UniProtKB-KW"/>
</dbReference>
<dbReference type="Gene3D" id="3.30.565.10">
    <property type="entry name" value="Histidine kinase-like ATPase, C-terminal domain"/>
    <property type="match status" value="1"/>
</dbReference>
<dbReference type="Proteomes" id="UP000244090">
    <property type="component" value="Unassembled WGS sequence"/>
</dbReference>
<sequence length="459" mass="52340">MGYKKLRLRLYAQIGALLLCTVCLTYFFLDASLEKNISFVLFYVVPFVIIIFFIIRNIITSSVKRLRETYTFLDAIKHRDFSRWFPENQGSRGIRELHTKFNDANTTIHALDTERETQHLYLQKVLSLLDSGIIAYETESGKVLWMNDAFKRILQLPTLKNIDFIKKRKKEIYDTFLEKDYPSKSVVPLTQHEEEGAILITSTIFKMDNSTFKLVVLQNISETLTKNENESWNKLLRVLTHEIMNSIAPIASLTETLQNKIALSTDAPQEYPLDMEDVTLILESIQKRSEGLMQFAKTYRGLNKINSINLKKIQVADLFSSINNILLPSLNKKNIELHFFEKNANVYINADAHLLEQVLINIILNSVEAEASDRPLVINVHAEKTIEGTTVIRIQDNGKGIAPEVIDNVFIPFFSTKKSGSGIGLSLCKQIMLLHGGKIQLKSVENKGTTTSLIFINSF</sequence>
<feature type="domain" description="Histidine kinase" evidence="13">
    <location>
        <begin position="238"/>
        <end position="459"/>
    </location>
</feature>
<dbReference type="InterPro" id="IPR050398">
    <property type="entry name" value="HssS/ArlS-like"/>
</dbReference>
<evidence type="ECO:0000256" key="5">
    <source>
        <dbReference type="ARBA" id="ARBA00022553"/>
    </source>
</evidence>
<dbReference type="PRINTS" id="PR00344">
    <property type="entry name" value="BCTRLSENSOR"/>
</dbReference>
<dbReference type="GO" id="GO:0004673">
    <property type="term" value="F:protein histidine kinase activity"/>
    <property type="evidence" value="ECO:0007669"/>
    <property type="project" value="UniProtKB-EC"/>
</dbReference>
<dbReference type="InterPro" id="IPR036890">
    <property type="entry name" value="HATPase_C_sf"/>
</dbReference>
<accession>A0A2T6C4E8</accession>
<dbReference type="EMBL" id="QBKT01000002">
    <property type="protein sequence ID" value="PTX63153.1"/>
    <property type="molecule type" value="Genomic_DNA"/>
</dbReference>
<evidence type="ECO:0000313" key="15">
    <source>
        <dbReference type="Proteomes" id="UP000244090"/>
    </source>
</evidence>
<keyword evidence="11 12" id="KW-0472">Membrane</keyword>
<dbReference type="SUPFAM" id="SSF55874">
    <property type="entry name" value="ATPase domain of HSP90 chaperone/DNA topoisomerase II/histidine kinase"/>
    <property type="match status" value="1"/>
</dbReference>
<feature type="transmembrane region" description="Helical" evidence="12">
    <location>
        <begin position="41"/>
        <end position="59"/>
    </location>
</feature>
<dbReference type="PANTHER" id="PTHR45528:SF1">
    <property type="entry name" value="SENSOR HISTIDINE KINASE CPXA"/>
    <property type="match status" value="1"/>
</dbReference>
<keyword evidence="5" id="KW-0597">Phosphoprotein</keyword>
<dbReference type="AlphaFoldDB" id="A0A2T6C4E8"/>
<comment type="catalytic activity">
    <reaction evidence="1">
        <text>ATP + protein L-histidine = ADP + protein N-phospho-L-histidine.</text>
        <dbReference type="EC" id="2.7.13.3"/>
    </reaction>
</comment>
<reference evidence="14 15" key="1">
    <citation type="submission" date="2018-04" db="EMBL/GenBank/DDBJ databases">
        <title>Genomic Encyclopedia of Archaeal and Bacterial Type Strains, Phase II (KMG-II): from individual species to whole genera.</title>
        <authorList>
            <person name="Goeker M."/>
        </authorList>
    </citation>
    <scope>NUCLEOTIDE SEQUENCE [LARGE SCALE GENOMIC DNA]</scope>
    <source>
        <strain evidence="14 15">DSM 25731</strain>
    </source>
</reference>
<evidence type="ECO:0000256" key="6">
    <source>
        <dbReference type="ARBA" id="ARBA00022679"/>
    </source>
</evidence>
<dbReference type="EC" id="2.7.13.3" evidence="3"/>
<dbReference type="OrthoDB" id="1931120at2"/>
<keyword evidence="4" id="KW-1003">Cell membrane</keyword>
<keyword evidence="12" id="KW-0812">Transmembrane</keyword>
<dbReference type="Pfam" id="PF02518">
    <property type="entry name" value="HATPase_c"/>
    <property type="match status" value="1"/>
</dbReference>
<keyword evidence="12" id="KW-1133">Transmembrane helix</keyword>
<name>A0A2T6C4E8_9FLAO</name>
<keyword evidence="15" id="KW-1185">Reference proteome</keyword>
<keyword evidence="10" id="KW-0902">Two-component regulatory system</keyword>
<evidence type="ECO:0000259" key="13">
    <source>
        <dbReference type="PROSITE" id="PS50109"/>
    </source>
</evidence>
<keyword evidence="9" id="KW-0067">ATP-binding</keyword>
<gene>
    <name evidence="14" type="ORF">C8N46_102556</name>
</gene>
<dbReference type="GO" id="GO:0005886">
    <property type="term" value="C:plasma membrane"/>
    <property type="evidence" value="ECO:0007669"/>
    <property type="project" value="UniProtKB-SubCell"/>
</dbReference>
<dbReference type="PANTHER" id="PTHR45528">
    <property type="entry name" value="SENSOR HISTIDINE KINASE CPXA"/>
    <property type="match status" value="1"/>
</dbReference>
<dbReference type="GO" id="GO:0005524">
    <property type="term" value="F:ATP binding"/>
    <property type="evidence" value="ECO:0007669"/>
    <property type="project" value="UniProtKB-KW"/>
</dbReference>
<proteinExistence type="predicted"/>
<evidence type="ECO:0000256" key="12">
    <source>
        <dbReference type="SAM" id="Phobius"/>
    </source>
</evidence>
<evidence type="ECO:0000256" key="4">
    <source>
        <dbReference type="ARBA" id="ARBA00022475"/>
    </source>
</evidence>
<evidence type="ECO:0000256" key="7">
    <source>
        <dbReference type="ARBA" id="ARBA00022741"/>
    </source>
</evidence>
<dbReference type="InterPro" id="IPR004358">
    <property type="entry name" value="Sig_transdc_His_kin-like_C"/>
</dbReference>
<evidence type="ECO:0000256" key="8">
    <source>
        <dbReference type="ARBA" id="ARBA00022777"/>
    </source>
</evidence>
<evidence type="ECO:0000256" key="9">
    <source>
        <dbReference type="ARBA" id="ARBA00022840"/>
    </source>
</evidence>
<feature type="transmembrane region" description="Helical" evidence="12">
    <location>
        <begin position="12"/>
        <end position="29"/>
    </location>
</feature>